<dbReference type="AlphaFoldDB" id="A0A370AZQ3"/>
<sequence length="64" mass="7534">MIVFDRRQDMVAKIIDFSGPLVHLLRPSGLNWRTSWVSLRPGTPYERRQIAALAKLHRQRQPRP</sequence>
<name>A0A370AZQ3_9ACTN</name>
<reference evidence="1 2" key="1">
    <citation type="submission" date="2018-07" db="EMBL/GenBank/DDBJ databases">
        <title>Streptomyces species from bats.</title>
        <authorList>
            <person name="Dunlap C."/>
        </authorList>
    </citation>
    <scope>NUCLEOTIDE SEQUENCE [LARGE SCALE GENOMIC DNA]</scope>
    <source>
        <strain evidence="1 2">AC230</strain>
    </source>
</reference>
<dbReference type="OrthoDB" id="4304413at2"/>
<gene>
    <name evidence="1" type="ORF">DVH02_27305</name>
</gene>
<dbReference type="EMBL" id="QQNA01000252">
    <property type="protein sequence ID" value="RDG35060.1"/>
    <property type="molecule type" value="Genomic_DNA"/>
</dbReference>
<keyword evidence="2" id="KW-1185">Reference proteome</keyword>
<protein>
    <submittedName>
        <fullName evidence="1">Uncharacterized protein</fullName>
    </submittedName>
</protein>
<accession>A0A370AZQ3</accession>
<evidence type="ECO:0000313" key="1">
    <source>
        <dbReference type="EMBL" id="RDG35060.1"/>
    </source>
</evidence>
<organism evidence="1 2">
    <name type="scientific">Streptomyces corynorhini</name>
    <dbReference type="NCBI Taxonomy" id="2282652"/>
    <lineage>
        <taxon>Bacteria</taxon>
        <taxon>Bacillati</taxon>
        <taxon>Actinomycetota</taxon>
        <taxon>Actinomycetes</taxon>
        <taxon>Kitasatosporales</taxon>
        <taxon>Streptomycetaceae</taxon>
        <taxon>Streptomyces</taxon>
    </lineage>
</organism>
<comment type="caution">
    <text evidence="1">The sequence shown here is derived from an EMBL/GenBank/DDBJ whole genome shotgun (WGS) entry which is preliminary data.</text>
</comment>
<evidence type="ECO:0000313" key="2">
    <source>
        <dbReference type="Proteomes" id="UP000253741"/>
    </source>
</evidence>
<proteinExistence type="predicted"/>
<dbReference type="Proteomes" id="UP000253741">
    <property type="component" value="Unassembled WGS sequence"/>
</dbReference>